<dbReference type="Pfam" id="PF00702">
    <property type="entry name" value="Hydrolase"/>
    <property type="match status" value="1"/>
</dbReference>
<dbReference type="CDD" id="cd07505">
    <property type="entry name" value="HAD_BPGM-like"/>
    <property type="match status" value="1"/>
</dbReference>
<keyword evidence="2" id="KW-1185">Reference proteome</keyword>
<reference evidence="1" key="1">
    <citation type="journal article" date="2014" name="Int. J. Syst. Evol. Microbiol.">
        <title>Complete genome sequence of Corynebacterium casei LMG S-19264T (=DSM 44701T), isolated from a smear-ripened cheese.</title>
        <authorList>
            <consortium name="US DOE Joint Genome Institute (JGI-PGF)"/>
            <person name="Walter F."/>
            <person name="Albersmeier A."/>
            <person name="Kalinowski J."/>
            <person name="Ruckert C."/>
        </authorList>
    </citation>
    <scope>NUCLEOTIDE SEQUENCE</scope>
    <source>
        <strain evidence="1">CGMCC 1.12187</strain>
    </source>
</reference>
<dbReference type="Gene3D" id="1.10.150.240">
    <property type="entry name" value="Putative phosphatase, domain 2"/>
    <property type="match status" value="1"/>
</dbReference>
<dbReference type="RefSeq" id="WP_229741639.1">
    <property type="nucleotide sequence ID" value="NZ_BMEQ01000006.1"/>
</dbReference>
<evidence type="ECO:0000313" key="1">
    <source>
        <dbReference type="EMBL" id="GGG53399.1"/>
    </source>
</evidence>
<dbReference type="InterPro" id="IPR006439">
    <property type="entry name" value="HAD-SF_hydro_IA"/>
</dbReference>
<dbReference type="InterPro" id="IPR023214">
    <property type="entry name" value="HAD_sf"/>
</dbReference>
<gene>
    <name evidence="1" type="ORF">GCM10011374_15350</name>
</gene>
<protein>
    <submittedName>
        <fullName evidence="1">Hydrolase</fullName>
    </submittedName>
</protein>
<keyword evidence="1" id="KW-0378">Hydrolase</keyword>
<dbReference type="EMBL" id="BMEQ01000006">
    <property type="protein sequence ID" value="GGG53399.1"/>
    <property type="molecule type" value="Genomic_DNA"/>
</dbReference>
<dbReference type="SFLD" id="SFLDS00003">
    <property type="entry name" value="Haloacid_Dehalogenase"/>
    <property type="match status" value="1"/>
</dbReference>
<dbReference type="SUPFAM" id="SSF56784">
    <property type="entry name" value="HAD-like"/>
    <property type="match status" value="1"/>
</dbReference>
<dbReference type="PANTHER" id="PTHR18901:SF38">
    <property type="entry name" value="PSEUDOURIDINE-5'-PHOSPHATASE"/>
    <property type="match status" value="1"/>
</dbReference>
<dbReference type="Proteomes" id="UP000638848">
    <property type="component" value="Unassembled WGS sequence"/>
</dbReference>
<sequence>MDRSPQAVDRSPQAAGFPAAVLFDHDGTLVDSEPQWAVAKRAVAARYGVAWETEDDLLTLGKTVPTSAALMVERGAAGTVEGITAELGREVADALTGEVPFLPGMRELLDELAAAGIPGAVVTNALTVVAEGTASGAPEVLRVVVSQEDVEHPKPHPEPYLLAARRLGVDPARCVAIEDSQTGAASAAAAGMPVVVVPGELAVAPAPGLVLVDSHTDVTLAFLRSLGT</sequence>
<dbReference type="PRINTS" id="PR00413">
    <property type="entry name" value="HADHALOGNASE"/>
</dbReference>
<dbReference type="InterPro" id="IPR023198">
    <property type="entry name" value="PGP-like_dom2"/>
</dbReference>
<dbReference type="SFLD" id="SFLDG01129">
    <property type="entry name" value="C1.5:_HAD__Beta-PGM__Phosphata"/>
    <property type="match status" value="1"/>
</dbReference>
<organism evidence="1 2">
    <name type="scientific">Kocuria dechangensis</name>
    <dbReference type="NCBI Taxonomy" id="1176249"/>
    <lineage>
        <taxon>Bacteria</taxon>
        <taxon>Bacillati</taxon>
        <taxon>Actinomycetota</taxon>
        <taxon>Actinomycetes</taxon>
        <taxon>Micrococcales</taxon>
        <taxon>Micrococcaceae</taxon>
        <taxon>Kocuria</taxon>
    </lineage>
</organism>
<dbReference type="GO" id="GO:0016787">
    <property type="term" value="F:hydrolase activity"/>
    <property type="evidence" value="ECO:0007669"/>
    <property type="project" value="UniProtKB-KW"/>
</dbReference>
<dbReference type="Gene3D" id="3.40.50.1000">
    <property type="entry name" value="HAD superfamily/HAD-like"/>
    <property type="match status" value="1"/>
</dbReference>
<dbReference type="PANTHER" id="PTHR18901">
    <property type="entry name" value="2-DEOXYGLUCOSE-6-PHOSPHATE PHOSPHATASE 2"/>
    <property type="match status" value="1"/>
</dbReference>
<dbReference type="NCBIfam" id="TIGR01509">
    <property type="entry name" value="HAD-SF-IA-v3"/>
    <property type="match status" value="1"/>
</dbReference>
<name>A0A917GPE0_9MICC</name>
<proteinExistence type="predicted"/>
<dbReference type="InterPro" id="IPR036412">
    <property type="entry name" value="HAD-like_sf"/>
</dbReference>
<dbReference type="AlphaFoldDB" id="A0A917GPE0"/>
<comment type="caution">
    <text evidence="1">The sequence shown here is derived from an EMBL/GenBank/DDBJ whole genome shotgun (WGS) entry which is preliminary data.</text>
</comment>
<evidence type="ECO:0000313" key="2">
    <source>
        <dbReference type="Proteomes" id="UP000638848"/>
    </source>
</evidence>
<accession>A0A917GPE0</accession>
<reference evidence="1" key="2">
    <citation type="submission" date="2020-09" db="EMBL/GenBank/DDBJ databases">
        <authorList>
            <person name="Sun Q."/>
            <person name="Zhou Y."/>
        </authorList>
    </citation>
    <scope>NUCLEOTIDE SEQUENCE</scope>
    <source>
        <strain evidence="1">CGMCC 1.12187</strain>
    </source>
</reference>